<sequence>MTRLNLFAPDVRENPYPFYAALRRESPVCQVEPNGMWVVTRYDDVVAALKDTQVFSSAGLRVASEPPHLQRHNPLSDSLILADPPRHSQLRNLIGRAFTAATVGSLEADMRSTAARLADEMSQRRVVDFVSDFAHPAQANVLVQLLGLDPARQESFQRWTTDILGVAAIAPDDERRLSEVRRTIDEMETCMKELLESRRRQPGSDLVSGLLRSRVNDCALTDEDLMGFLFLLFVAGLETAVTLMTHMALILARRPVWMDRLRAEPGLSAHFIEEVLRFEPPVHATMRLTLAEAELSGVRVPAHAVVALLVGSALRDEAKFQDPDVFDPARRAPASLAFGHGAHACIGALLARAQARVVLEELLRRYRRVELRAERLDWNVSLNTRCPLALPVEVIPA</sequence>
<dbReference type="Proteomes" id="UP000075604">
    <property type="component" value="Unassembled WGS sequence"/>
</dbReference>
<dbReference type="Gene3D" id="1.10.630.10">
    <property type="entry name" value="Cytochrome P450"/>
    <property type="match status" value="1"/>
</dbReference>
<evidence type="ECO:0000256" key="3">
    <source>
        <dbReference type="ARBA" id="ARBA00022723"/>
    </source>
</evidence>
<keyword evidence="9" id="KW-0812">Transmembrane</keyword>
<comment type="similarity">
    <text evidence="1 7">Belongs to the cytochrome P450 family.</text>
</comment>
<dbReference type="Pfam" id="PF00067">
    <property type="entry name" value="p450"/>
    <property type="match status" value="2"/>
</dbReference>
<gene>
    <name evidence="10" type="ORF">BE04_50715</name>
</gene>
<evidence type="ECO:0000256" key="5">
    <source>
        <dbReference type="ARBA" id="ARBA00023004"/>
    </source>
</evidence>
<evidence type="ECO:0000256" key="9">
    <source>
        <dbReference type="SAM" id="Phobius"/>
    </source>
</evidence>
<keyword evidence="2 7" id="KW-0349">Heme</keyword>
<evidence type="ECO:0000256" key="1">
    <source>
        <dbReference type="ARBA" id="ARBA00010617"/>
    </source>
</evidence>
<keyword evidence="6 7" id="KW-0503">Monooxygenase</keyword>
<name>A0A150PS23_SORCE</name>
<dbReference type="PRINTS" id="PR00385">
    <property type="entry name" value="P450"/>
</dbReference>
<dbReference type="PROSITE" id="PS00086">
    <property type="entry name" value="CYTOCHROME_P450"/>
    <property type="match status" value="1"/>
</dbReference>
<evidence type="ECO:0000313" key="10">
    <source>
        <dbReference type="EMBL" id="KYF58276.1"/>
    </source>
</evidence>
<evidence type="ECO:0000256" key="4">
    <source>
        <dbReference type="ARBA" id="ARBA00023002"/>
    </source>
</evidence>
<feature type="transmembrane region" description="Helical" evidence="9">
    <location>
        <begin position="225"/>
        <end position="252"/>
    </location>
</feature>
<keyword evidence="9" id="KW-0472">Membrane</keyword>
<dbReference type="AlphaFoldDB" id="A0A150PS23"/>
<proteinExistence type="inferred from homology"/>
<dbReference type="InterPro" id="IPR002397">
    <property type="entry name" value="Cyt_P450_B"/>
</dbReference>
<dbReference type="EMBL" id="JELX01001640">
    <property type="protein sequence ID" value="KYF58276.1"/>
    <property type="molecule type" value="Genomic_DNA"/>
</dbReference>
<dbReference type="InterPro" id="IPR017972">
    <property type="entry name" value="Cyt_P450_CS"/>
</dbReference>
<keyword evidence="5 7" id="KW-0408">Iron</keyword>
<dbReference type="InterPro" id="IPR036396">
    <property type="entry name" value="Cyt_P450_sf"/>
</dbReference>
<dbReference type="InterPro" id="IPR001128">
    <property type="entry name" value="Cyt_P450"/>
</dbReference>
<evidence type="ECO:0000256" key="7">
    <source>
        <dbReference type="RuleBase" id="RU000461"/>
    </source>
</evidence>
<comment type="caution">
    <text evidence="10">The sequence shown here is derived from an EMBL/GenBank/DDBJ whole genome shotgun (WGS) entry which is preliminary data.</text>
</comment>
<accession>A0A150PS23</accession>
<dbReference type="GO" id="GO:0016705">
    <property type="term" value="F:oxidoreductase activity, acting on paired donors, with incorporation or reduction of molecular oxygen"/>
    <property type="evidence" value="ECO:0007669"/>
    <property type="project" value="InterPro"/>
</dbReference>
<reference evidence="10 11" key="1">
    <citation type="submission" date="2014-02" db="EMBL/GenBank/DDBJ databases">
        <title>The small core and large imbalanced accessory genome model reveals a collaborative survival strategy of Sorangium cellulosum strains in nature.</title>
        <authorList>
            <person name="Han K."/>
            <person name="Peng R."/>
            <person name="Blom J."/>
            <person name="Li Y.-Z."/>
        </authorList>
    </citation>
    <scope>NUCLEOTIDE SEQUENCE [LARGE SCALE GENOMIC DNA]</scope>
    <source>
        <strain evidence="10 11">So0157-18</strain>
    </source>
</reference>
<dbReference type="PRINTS" id="PR00359">
    <property type="entry name" value="BP450"/>
</dbReference>
<keyword evidence="3 7" id="KW-0479">Metal-binding</keyword>
<dbReference type="FunFam" id="1.10.630.10:FF:000018">
    <property type="entry name" value="Cytochrome P450 monooxygenase"/>
    <property type="match status" value="1"/>
</dbReference>
<protein>
    <submittedName>
        <fullName evidence="10">Cytochrome</fullName>
    </submittedName>
</protein>
<evidence type="ECO:0000313" key="11">
    <source>
        <dbReference type="Proteomes" id="UP000075604"/>
    </source>
</evidence>
<dbReference type="GO" id="GO:0005506">
    <property type="term" value="F:iron ion binding"/>
    <property type="evidence" value="ECO:0007669"/>
    <property type="project" value="InterPro"/>
</dbReference>
<dbReference type="PANTHER" id="PTHR46696">
    <property type="entry name" value="P450, PUTATIVE (EUROFUNG)-RELATED"/>
    <property type="match status" value="1"/>
</dbReference>
<evidence type="ECO:0000256" key="2">
    <source>
        <dbReference type="ARBA" id="ARBA00022617"/>
    </source>
</evidence>
<dbReference type="SUPFAM" id="SSF48264">
    <property type="entry name" value="Cytochrome P450"/>
    <property type="match status" value="1"/>
</dbReference>
<keyword evidence="4 7" id="KW-0560">Oxidoreductase</keyword>
<keyword evidence="8" id="KW-0175">Coiled coil</keyword>
<organism evidence="10 11">
    <name type="scientific">Sorangium cellulosum</name>
    <name type="common">Polyangium cellulosum</name>
    <dbReference type="NCBI Taxonomy" id="56"/>
    <lineage>
        <taxon>Bacteria</taxon>
        <taxon>Pseudomonadati</taxon>
        <taxon>Myxococcota</taxon>
        <taxon>Polyangia</taxon>
        <taxon>Polyangiales</taxon>
        <taxon>Polyangiaceae</taxon>
        <taxon>Sorangium</taxon>
    </lineage>
</organism>
<dbReference type="GO" id="GO:0004497">
    <property type="term" value="F:monooxygenase activity"/>
    <property type="evidence" value="ECO:0007669"/>
    <property type="project" value="UniProtKB-KW"/>
</dbReference>
<evidence type="ECO:0000256" key="6">
    <source>
        <dbReference type="ARBA" id="ARBA00023033"/>
    </source>
</evidence>
<dbReference type="GO" id="GO:0020037">
    <property type="term" value="F:heme binding"/>
    <property type="evidence" value="ECO:0007669"/>
    <property type="project" value="InterPro"/>
</dbReference>
<dbReference type="PANTHER" id="PTHR46696:SF1">
    <property type="entry name" value="CYTOCHROME P450 YJIB-RELATED"/>
    <property type="match status" value="1"/>
</dbReference>
<feature type="coiled-coil region" evidence="8">
    <location>
        <begin position="352"/>
        <end position="379"/>
    </location>
</feature>
<evidence type="ECO:0000256" key="8">
    <source>
        <dbReference type="SAM" id="Coils"/>
    </source>
</evidence>
<keyword evidence="9" id="KW-1133">Transmembrane helix</keyword>